<dbReference type="CDD" id="cd03801">
    <property type="entry name" value="GT4_PimA-like"/>
    <property type="match status" value="1"/>
</dbReference>
<name>A0A951UUQ8_9CYAN</name>
<dbReference type="Gene3D" id="3.40.50.2000">
    <property type="entry name" value="Glycogen Phosphorylase B"/>
    <property type="match status" value="2"/>
</dbReference>
<dbReference type="EMBL" id="JAHHGZ010000036">
    <property type="protein sequence ID" value="MBW4670888.1"/>
    <property type="molecule type" value="Genomic_DNA"/>
</dbReference>
<evidence type="ECO:0000259" key="2">
    <source>
        <dbReference type="Pfam" id="PF13439"/>
    </source>
</evidence>
<dbReference type="Proteomes" id="UP000729701">
    <property type="component" value="Unassembled WGS sequence"/>
</dbReference>
<gene>
    <name evidence="3" type="ORF">KME60_26560</name>
</gene>
<reference evidence="3" key="1">
    <citation type="submission" date="2021-05" db="EMBL/GenBank/DDBJ databases">
        <authorList>
            <person name="Pietrasiak N."/>
            <person name="Ward R."/>
            <person name="Stajich J.E."/>
            <person name="Kurbessoian T."/>
        </authorList>
    </citation>
    <scope>NUCLEOTIDE SEQUENCE</scope>
    <source>
        <strain evidence="3">GSE-NOS-MK-12-04C</strain>
    </source>
</reference>
<evidence type="ECO:0000259" key="1">
    <source>
        <dbReference type="Pfam" id="PF00534"/>
    </source>
</evidence>
<sequence length="398" mass="45230">MQNIFQLPTVNKDKLEIPDILVISRTFFPKEGGIEEYVYNRCLQDPKRVILLTASYPGDVAFDAVQSFSIYRWQVPTFLTNGKLGSILKQIVNMVCSLFLAIRLYFRYRYRYIEWAHGYDFPSLLLLTYILPIQCFIYLHGNDVLCPVKNSVLRSLFEWTLKRCTTIVCNSSFTRDYLHEHCQCTTPTRIINPSVRPEKFHFGNAARNSLRKKYGIPETAVVILSVGRLVKRKGFNQVIDNLPLLLAAGLDVHYLICGRGAIAGELKSQAENLGVAEKVHFAGYVPNEQLADYYRACDLFAMFTFFDTEAASVEGFGIVYLEAGYFGKPVIASRVGGVTDAVYHMSNGILVNPKNSEITEGLRQLCTNRQLRDRLGRKGQELANRKTPHSILYSKPQH</sequence>
<protein>
    <submittedName>
        <fullName evidence="3">Glycosyltransferase family 4 protein</fullName>
    </submittedName>
</protein>
<dbReference type="PANTHER" id="PTHR45947">
    <property type="entry name" value="SULFOQUINOVOSYL TRANSFERASE SQD2"/>
    <property type="match status" value="1"/>
</dbReference>
<dbReference type="AlphaFoldDB" id="A0A951UUQ8"/>
<dbReference type="PANTHER" id="PTHR45947:SF3">
    <property type="entry name" value="SULFOQUINOVOSYL TRANSFERASE SQD2"/>
    <property type="match status" value="1"/>
</dbReference>
<evidence type="ECO:0000313" key="4">
    <source>
        <dbReference type="Proteomes" id="UP000729701"/>
    </source>
</evidence>
<accession>A0A951UUQ8</accession>
<dbReference type="GO" id="GO:0016758">
    <property type="term" value="F:hexosyltransferase activity"/>
    <property type="evidence" value="ECO:0007669"/>
    <property type="project" value="TreeGrafter"/>
</dbReference>
<feature type="domain" description="Glycosyl transferase family 1" evidence="1">
    <location>
        <begin position="208"/>
        <end position="381"/>
    </location>
</feature>
<proteinExistence type="predicted"/>
<dbReference type="InterPro" id="IPR001296">
    <property type="entry name" value="Glyco_trans_1"/>
</dbReference>
<comment type="caution">
    <text evidence="3">The sequence shown here is derived from an EMBL/GenBank/DDBJ whole genome shotgun (WGS) entry which is preliminary data.</text>
</comment>
<dbReference type="Pfam" id="PF00534">
    <property type="entry name" value="Glycos_transf_1"/>
    <property type="match status" value="1"/>
</dbReference>
<reference evidence="3" key="2">
    <citation type="journal article" date="2022" name="Microbiol. Resour. Announc.">
        <title>Metagenome Sequencing to Explore Phylogenomics of Terrestrial Cyanobacteria.</title>
        <authorList>
            <person name="Ward R.D."/>
            <person name="Stajich J.E."/>
            <person name="Johansen J.R."/>
            <person name="Huntemann M."/>
            <person name="Clum A."/>
            <person name="Foster B."/>
            <person name="Foster B."/>
            <person name="Roux S."/>
            <person name="Palaniappan K."/>
            <person name="Varghese N."/>
            <person name="Mukherjee S."/>
            <person name="Reddy T.B.K."/>
            <person name="Daum C."/>
            <person name="Copeland A."/>
            <person name="Chen I.A."/>
            <person name="Ivanova N.N."/>
            <person name="Kyrpides N.C."/>
            <person name="Shapiro N."/>
            <person name="Eloe-Fadrosh E.A."/>
            <person name="Pietrasiak N."/>
        </authorList>
    </citation>
    <scope>NUCLEOTIDE SEQUENCE</scope>
    <source>
        <strain evidence="3">GSE-NOS-MK-12-04C</strain>
    </source>
</reference>
<feature type="domain" description="Glycosyltransferase subfamily 4-like N-terminal" evidence="2">
    <location>
        <begin position="32"/>
        <end position="198"/>
    </location>
</feature>
<dbReference type="SUPFAM" id="SSF53756">
    <property type="entry name" value="UDP-Glycosyltransferase/glycogen phosphorylase"/>
    <property type="match status" value="1"/>
</dbReference>
<evidence type="ECO:0000313" key="3">
    <source>
        <dbReference type="EMBL" id="MBW4670888.1"/>
    </source>
</evidence>
<dbReference type="InterPro" id="IPR028098">
    <property type="entry name" value="Glyco_trans_4-like_N"/>
</dbReference>
<dbReference type="Pfam" id="PF13439">
    <property type="entry name" value="Glyco_transf_4"/>
    <property type="match status" value="1"/>
</dbReference>
<dbReference type="InterPro" id="IPR050194">
    <property type="entry name" value="Glycosyltransferase_grp1"/>
</dbReference>
<organism evidence="3 4">
    <name type="scientific">Cyanomargarita calcarea GSE-NOS-MK-12-04C</name>
    <dbReference type="NCBI Taxonomy" id="2839659"/>
    <lineage>
        <taxon>Bacteria</taxon>
        <taxon>Bacillati</taxon>
        <taxon>Cyanobacteriota</taxon>
        <taxon>Cyanophyceae</taxon>
        <taxon>Nostocales</taxon>
        <taxon>Cyanomargaritaceae</taxon>
        <taxon>Cyanomargarita</taxon>
    </lineage>
</organism>